<name>A0A0D2WKX6_CAPO3</name>
<dbReference type="AlphaFoldDB" id="A0A0D2WKX6"/>
<dbReference type="EMBL" id="KE346362">
    <property type="protein sequence ID" value="KJE91050.1"/>
    <property type="molecule type" value="Genomic_DNA"/>
</dbReference>
<dbReference type="Gene3D" id="2.130.10.10">
    <property type="entry name" value="YVTN repeat-like/Quinoprotein amine dehydrogenase"/>
    <property type="match status" value="2"/>
</dbReference>
<protein>
    <submittedName>
        <fullName evidence="5">F-box domain-containing protein</fullName>
    </submittedName>
</protein>
<dbReference type="InterPro" id="IPR001680">
    <property type="entry name" value="WD40_rpt"/>
</dbReference>
<dbReference type="OrthoDB" id="19711at2759"/>
<dbReference type="InterPro" id="IPR020472">
    <property type="entry name" value="WD40_PAC1"/>
</dbReference>
<dbReference type="Pfam" id="PF00400">
    <property type="entry name" value="WD40"/>
    <property type="match status" value="7"/>
</dbReference>
<dbReference type="STRING" id="595528.A0A0D2WKX6"/>
<dbReference type="GO" id="GO:0005737">
    <property type="term" value="C:cytoplasm"/>
    <property type="evidence" value="ECO:0007669"/>
    <property type="project" value="TreeGrafter"/>
</dbReference>
<evidence type="ECO:0000256" key="3">
    <source>
        <dbReference type="PROSITE-ProRule" id="PRU00221"/>
    </source>
</evidence>
<dbReference type="SMART" id="SM00320">
    <property type="entry name" value="WD40"/>
    <property type="match status" value="7"/>
</dbReference>
<feature type="repeat" description="WD" evidence="3">
    <location>
        <begin position="441"/>
        <end position="480"/>
    </location>
</feature>
<evidence type="ECO:0000313" key="6">
    <source>
        <dbReference type="Proteomes" id="UP000008743"/>
    </source>
</evidence>
<keyword evidence="6" id="KW-1185">Reference proteome</keyword>
<dbReference type="GO" id="GO:0005634">
    <property type="term" value="C:nucleus"/>
    <property type="evidence" value="ECO:0007669"/>
    <property type="project" value="TreeGrafter"/>
</dbReference>
<dbReference type="PhylomeDB" id="A0A0D2WKX6"/>
<reference evidence="6" key="1">
    <citation type="submission" date="2011-02" db="EMBL/GenBank/DDBJ databases">
        <title>The Genome Sequence of Capsaspora owczarzaki ATCC 30864.</title>
        <authorList>
            <person name="Russ C."/>
            <person name="Cuomo C."/>
            <person name="Burger G."/>
            <person name="Gray M.W."/>
            <person name="Holland P.W.H."/>
            <person name="King N."/>
            <person name="Lang F.B.F."/>
            <person name="Roger A.J."/>
            <person name="Ruiz-Trillo I."/>
            <person name="Young S.K."/>
            <person name="Zeng Q."/>
            <person name="Gargeya S."/>
            <person name="Alvarado L."/>
            <person name="Berlin A."/>
            <person name="Chapman S.B."/>
            <person name="Chen Z."/>
            <person name="Freedman E."/>
            <person name="Gellesch M."/>
            <person name="Goldberg J."/>
            <person name="Griggs A."/>
            <person name="Gujja S."/>
            <person name="Heilman E."/>
            <person name="Heiman D."/>
            <person name="Howarth C."/>
            <person name="Mehta T."/>
            <person name="Neiman D."/>
            <person name="Pearson M."/>
            <person name="Roberts A."/>
            <person name="Saif S."/>
            <person name="Shea T."/>
            <person name="Shenoy N."/>
            <person name="Sisk P."/>
            <person name="Stolte C."/>
            <person name="Sykes S."/>
            <person name="White J."/>
            <person name="Yandava C."/>
            <person name="Haas B."/>
            <person name="Nusbaum C."/>
            <person name="Birren B."/>
        </authorList>
    </citation>
    <scope>NUCLEOTIDE SEQUENCE</scope>
    <source>
        <strain evidence="6">ATCC 30864</strain>
    </source>
</reference>
<gene>
    <name evidence="5" type="ORF">CAOG_002248</name>
</gene>
<dbReference type="SUPFAM" id="SSF50978">
    <property type="entry name" value="WD40 repeat-like"/>
    <property type="match status" value="1"/>
</dbReference>
<feature type="repeat" description="WD" evidence="3">
    <location>
        <begin position="481"/>
        <end position="515"/>
    </location>
</feature>
<feature type="region of interest" description="Disordered" evidence="4">
    <location>
        <begin position="49"/>
        <end position="76"/>
    </location>
</feature>
<dbReference type="PRINTS" id="PR00320">
    <property type="entry name" value="GPROTEINBRPT"/>
</dbReference>
<accession>A0A0D2WKX6</accession>
<dbReference type="InParanoid" id="A0A0D2WKX6"/>
<dbReference type="PROSITE" id="PS50294">
    <property type="entry name" value="WD_REPEATS_REGION"/>
    <property type="match status" value="6"/>
</dbReference>
<feature type="repeat" description="WD" evidence="3">
    <location>
        <begin position="235"/>
        <end position="274"/>
    </location>
</feature>
<dbReference type="GO" id="GO:0010992">
    <property type="term" value="P:ubiquitin recycling"/>
    <property type="evidence" value="ECO:0007669"/>
    <property type="project" value="TreeGrafter"/>
</dbReference>
<dbReference type="PROSITE" id="PS50082">
    <property type="entry name" value="WD_REPEATS_2"/>
    <property type="match status" value="7"/>
</dbReference>
<dbReference type="PANTHER" id="PTHR19849:SF1">
    <property type="entry name" value="F-BOX_WD REPEAT-CONTAINING PROTEIN 7"/>
    <property type="match status" value="1"/>
</dbReference>
<dbReference type="PANTHER" id="PTHR19849">
    <property type="entry name" value="PHOSPHOLIPASE A-2-ACTIVATING PROTEIN"/>
    <property type="match status" value="1"/>
</dbReference>
<dbReference type="FunFam" id="2.130.10.10:FF:001203">
    <property type="entry name" value="F-box/WD repeat-containing protein 1A"/>
    <property type="match status" value="2"/>
</dbReference>
<evidence type="ECO:0000256" key="2">
    <source>
        <dbReference type="ARBA" id="ARBA00022737"/>
    </source>
</evidence>
<dbReference type="SUPFAM" id="SSF81383">
    <property type="entry name" value="F-box domain"/>
    <property type="match status" value="1"/>
</dbReference>
<feature type="repeat" description="WD" evidence="3">
    <location>
        <begin position="396"/>
        <end position="435"/>
    </location>
</feature>
<dbReference type="PROSITE" id="PS00678">
    <property type="entry name" value="WD_REPEATS_1"/>
    <property type="match status" value="5"/>
</dbReference>
<dbReference type="GO" id="GO:0043130">
    <property type="term" value="F:ubiquitin binding"/>
    <property type="evidence" value="ECO:0007669"/>
    <property type="project" value="TreeGrafter"/>
</dbReference>
<dbReference type="eggNOG" id="KOG0274">
    <property type="taxonomic scope" value="Eukaryota"/>
</dbReference>
<dbReference type="InterPro" id="IPR019775">
    <property type="entry name" value="WD40_repeat_CS"/>
</dbReference>
<evidence type="ECO:0000313" key="5">
    <source>
        <dbReference type="EMBL" id="KJE91050.1"/>
    </source>
</evidence>
<dbReference type="InterPro" id="IPR036047">
    <property type="entry name" value="F-box-like_dom_sf"/>
</dbReference>
<dbReference type="InterPro" id="IPR036322">
    <property type="entry name" value="WD40_repeat_dom_sf"/>
</dbReference>
<dbReference type="InterPro" id="IPR015943">
    <property type="entry name" value="WD40/YVTN_repeat-like_dom_sf"/>
</dbReference>
<dbReference type="CDD" id="cd00200">
    <property type="entry name" value="WD40"/>
    <property type="match status" value="1"/>
</dbReference>
<dbReference type="GO" id="GO:0043161">
    <property type="term" value="P:proteasome-mediated ubiquitin-dependent protein catabolic process"/>
    <property type="evidence" value="ECO:0007669"/>
    <property type="project" value="TreeGrafter"/>
</dbReference>
<feature type="repeat" description="WD" evidence="3">
    <location>
        <begin position="356"/>
        <end position="395"/>
    </location>
</feature>
<dbReference type="FunFam" id="2.130.10.10:FF:000715">
    <property type="entry name" value="F-box protein MET30"/>
    <property type="match status" value="1"/>
</dbReference>
<feature type="repeat" description="WD" evidence="3">
    <location>
        <begin position="276"/>
        <end position="315"/>
    </location>
</feature>
<dbReference type="Gene3D" id="1.20.1280.50">
    <property type="match status" value="1"/>
</dbReference>
<sequence length="515" mass="57559">MTSAASNSSVSFAISTNRLETAASAAAAAAAVGGGSLASVFQAPTHLPASATSSSRQHLTKSSSLQSIKSHHSARGDAVTGQIVRKRVQKISEWFEDFNDIQRNTLLRMLIEQSGPSQVHFLSVQMEPRMHKHCPHNCQDILAWLPVDISMRILSYLDVSRAWEHLASDSSLWMEHCRKSEGWVSAEERERQLQHYSHPSPELGGEIVVAWKLIFAERYRLRRNWLNGRYTVRTFEGHSQGISCLQFDHVRIVSGSTDRTIRVWNIRTNTKAAMTLHGHLGTVRCLHLDGTTLFSGSSDRTIKVWDLSTGTCKVTMFGHTDTVRCLRVLGDRVVSGSYDTTLKLWDWRSGSCKLTLRGHSAAVLCVHLDHTKIVSGSMDKTIKVWDAKTGQCLRTLTGHDDAVTCLQFDESKIVSGSLDSSLRFWDITTGLCMGTLDWVRNEGHTGVVRHLQFDSWRMVSAADDKTLKVWNLLAGQRMLTLRHHTDGVTCLQFNDSRIVSGSYDTTVKLYDFSVC</sequence>
<organism evidence="5 6">
    <name type="scientific">Capsaspora owczarzaki (strain ATCC 30864)</name>
    <dbReference type="NCBI Taxonomy" id="595528"/>
    <lineage>
        <taxon>Eukaryota</taxon>
        <taxon>Filasterea</taxon>
        <taxon>Capsaspora</taxon>
    </lineage>
</organism>
<keyword evidence="1 3" id="KW-0853">WD repeat</keyword>
<keyword evidence="2" id="KW-0677">Repeat</keyword>
<evidence type="ECO:0000256" key="1">
    <source>
        <dbReference type="ARBA" id="ARBA00022574"/>
    </source>
</evidence>
<proteinExistence type="predicted"/>
<dbReference type="Proteomes" id="UP000008743">
    <property type="component" value="Unassembled WGS sequence"/>
</dbReference>
<feature type="repeat" description="WD" evidence="3">
    <location>
        <begin position="316"/>
        <end position="355"/>
    </location>
</feature>
<evidence type="ECO:0000256" key="4">
    <source>
        <dbReference type="SAM" id="MobiDB-lite"/>
    </source>
</evidence>